<organism evidence="1 2">
    <name type="scientific">Eumeta variegata</name>
    <name type="common">Bagworm moth</name>
    <name type="synonym">Eumeta japonica</name>
    <dbReference type="NCBI Taxonomy" id="151549"/>
    <lineage>
        <taxon>Eukaryota</taxon>
        <taxon>Metazoa</taxon>
        <taxon>Ecdysozoa</taxon>
        <taxon>Arthropoda</taxon>
        <taxon>Hexapoda</taxon>
        <taxon>Insecta</taxon>
        <taxon>Pterygota</taxon>
        <taxon>Neoptera</taxon>
        <taxon>Endopterygota</taxon>
        <taxon>Lepidoptera</taxon>
        <taxon>Glossata</taxon>
        <taxon>Ditrysia</taxon>
        <taxon>Tineoidea</taxon>
        <taxon>Psychidae</taxon>
        <taxon>Oiketicinae</taxon>
        <taxon>Eumeta</taxon>
    </lineage>
</organism>
<evidence type="ECO:0000313" key="2">
    <source>
        <dbReference type="Proteomes" id="UP000299102"/>
    </source>
</evidence>
<evidence type="ECO:0000313" key="1">
    <source>
        <dbReference type="EMBL" id="GBP74705.1"/>
    </source>
</evidence>
<protein>
    <submittedName>
        <fullName evidence="1">Uncharacterized protein</fullName>
    </submittedName>
</protein>
<accession>A0A4C1YK48</accession>
<sequence>MVGITEGRPRSTRAACAVSDSNLEHAQCAFRVTSGRRRRRVTETPEMAPTAKCHRIDSSNENTTNILPPEEIVPAEQLVVPGVALVGERRAAVGAAHASRVPGALQHVQQELVQDRLLAAGAGHGRAAARPASCSRRAAAKVRRLKPDRTAKTYPSNYPFRTGVGNLRLASHMRLFGCEAAAL</sequence>
<proteinExistence type="predicted"/>
<dbReference type="Proteomes" id="UP000299102">
    <property type="component" value="Unassembled WGS sequence"/>
</dbReference>
<keyword evidence="2" id="KW-1185">Reference proteome</keyword>
<comment type="caution">
    <text evidence="1">The sequence shown here is derived from an EMBL/GenBank/DDBJ whole genome shotgun (WGS) entry which is preliminary data.</text>
</comment>
<dbReference type="AlphaFoldDB" id="A0A4C1YK48"/>
<reference evidence="1 2" key="1">
    <citation type="journal article" date="2019" name="Commun. Biol.">
        <title>The bagworm genome reveals a unique fibroin gene that provides high tensile strength.</title>
        <authorList>
            <person name="Kono N."/>
            <person name="Nakamura H."/>
            <person name="Ohtoshi R."/>
            <person name="Tomita M."/>
            <person name="Numata K."/>
            <person name="Arakawa K."/>
        </authorList>
    </citation>
    <scope>NUCLEOTIDE SEQUENCE [LARGE SCALE GENOMIC DNA]</scope>
</reference>
<gene>
    <name evidence="1" type="ORF">EVAR_103538_1</name>
</gene>
<name>A0A4C1YK48_EUMVA</name>
<dbReference type="EMBL" id="BGZK01001219">
    <property type="protein sequence ID" value="GBP74705.1"/>
    <property type="molecule type" value="Genomic_DNA"/>
</dbReference>